<sequence>MNNKQLGVGFLAGAIIVALIGAAYLNVQAKNEKSTW</sequence>
<feature type="transmembrane region" description="Helical" evidence="1">
    <location>
        <begin position="6"/>
        <end position="27"/>
    </location>
</feature>
<evidence type="ECO:0000313" key="2">
    <source>
        <dbReference type="EMBL" id="KKR32302.1"/>
    </source>
</evidence>
<organism evidence="2 3">
    <name type="scientific">Candidatus Falkowbacteria bacterium GW2011_GWF2_39_8</name>
    <dbReference type="NCBI Taxonomy" id="1618642"/>
    <lineage>
        <taxon>Bacteria</taxon>
        <taxon>Candidatus Falkowiibacteriota</taxon>
    </lineage>
</organism>
<name>A0A0G0T3A3_9BACT</name>
<evidence type="ECO:0000313" key="3">
    <source>
        <dbReference type="Proteomes" id="UP000034137"/>
    </source>
</evidence>
<gene>
    <name evidence="2" type="ORF">UT64_C0037G0001</name>
</gene>
<keyword evidence="1" id="KW-1133">Transmembrane helix</keyword>
<dbReference type="Proteomes" id="UP000034137">
    <property type="component" value="Unassembled WGS sequence"/>
</dbReference>
<dbReference type="EMBL" id="LBXO01000037">
    <property type="protein sequence ID" value="KKR32302.1"/>
    <property type="molecule type" value="Genomic_DNA"/>
</dbReference>
<comment type="caution">
    <text evidence="2">The sequence shown here is derived from an EMBL/GenBank/DDBJ whole genome shotgun (WGS) entry which is preliminary data.</text>
</comment>
<proteinExistence type="predicted"/>
<feature type="non-terminal residue" evidence="2">
    <location>
        <position position="36"/>
    </location>
</feature>
<accession>A0A0G0T3A3</accession>
<protein>
    <submittedName>
        <fullName evidence="2">Uncharacterized protein</fullName>
    </submittedName>
</protein>
<dbReference type="AlphaFoldDB" id="A0A0G0T3A3"/>
<reference evidence="2 3" key="1">
    <citation type="journal article" date="2015" name="Nature">
        <title>rRNA introns, odd ribosomes, and small enigmatic genomes across a large radiation of phyla.</title>
        <authorList>
            <person name="Brown C.T."/>
            <person name="Hug L.A."/>
            <person name="Thomas B.C."/>
            <person name="Sharon I."/>
            <person name="Castelle C.J."/>
            <person name="Singh A."/>
            <person name="Wilkins M.J."/>
            <person name="Williams K.H."/>
            <person name="Banfield J.F."/>
        </authorList>
    </citation>
    <scope>NUCLEOTIDE SEQUENCE [LARGE SCALE GENOMIC DNA]</scope>
</reference>
<keyword evidence="1" id="KW-0472">Membrane</keyword>
<evidence type="ECO:0000256" key="1">
    <source>
        <dbReference type="SAM" id="Phobius"/>
    </source>
</evidence>
<keyword evidence="1" id="KW-0812">Transmembrane</keyword>